<feature type="region of interest" description="Disordered" evidence="1">
    <location>
        <begin position="31"/>
        <end position="69"/>
    </location>
</feature>
<protein>
    <recommendedName>
        <fullName evidence="5">DUF3618 domain-containing protein</fullName>
    </recommendedName>
</protein>
<organism evidence="3 4">
    <name type="scientific">Streptacidiphilus jiangxiensis</name>
    <dbReference type="NCBI Taxonomy" id="235985"/>
    <lineage>
        <taxon>Bacteria</taxon>
        <taxon>Bacillati</taxon>
        <taxon>Actinomycetota</taxon>
        <taxon>Actinomycetes</taxon>
        <taxon>Kitasatosporales</taxon>
        <taxon>Streptomycetaceae</taxon>
        <taxon>Streptacidiphilus</taxon>
    </lineage>
</organism>
<evidence type="ECO:0008006" key="5">
    <source>
        <dbReference type="Google" id="ProtNLM"/>
    </source>
</evidence>
<evidence type="ECO:0000313" key="4">
    <source>
        <dbReference type="Proteomes" id="UP000183015"/>
    </source>
</evidence>
<keyword evidence="4" id="KW-1185">Reference proteome</keyword>
<keyword evidence="2" id="KW-0472">Membrane</keyword>
<evidence type="ECO:0000256" key="1">
    <source>
        <dbReference type="SAM" id="MobiDB-lite"/>
    </source>
</evidence>
<dbReference type="AlphaFoldDB" id="A0A1H7H9R9"/>
<accession>A0A1H7H9R9</accession>
<feature type="compositionally biased region" description="Basic and acidic residues" evidence="1">
    <location>
        <begin position="45"/>
        <end position="54"/>
    </location>
</feature>
<dbReference type="Proteomes" id="UP000183015">
    <property type="component" value="Unassembled WGS sequence"/>
</dbReference>
<proteinExistence type="predicted"/>
<name>A0A1H7H9R9_STRJI</name>
<gene>
    <name evidence="3" type="ORF">SAMN05414137_10262</name>
</gene>
<sequence>MSSENAGRDRLRTAKHAADVVRSEAARVKNAVRDNAKEATMWSKEATEQAREAAELASGRTSHQVSGASGSLIARARRAAGGDRSWRASTVVTLAAAWAVGMLVWRVARSPGAAS</sequence>
<feature type="transmembrane region" description="Helical" evidence="2">
    <location>
        <begin position="85"/>
        <end position="105"/>
    </location>
</feature>
<evidence type="ECO:0000313" key="3">
    <source>
        <dbReference type="EMBL" id="SEK44845.1"/>
    </source>
</evidence>
<dbReference type="RefSeq" id="WP_042448301.1">
    <property type="nucleotide sequence ID" value="NZ_BBPN01000014.1"/>
</dbReference>
<keyword evidence="2" id="KW-0812">Transmembrane</keyword>
<keyword evidence="2" id="KW-1133">Transmembrane helix</keyword>
<reference evidence="4" key="1">
    <citation type="submission" date="2016-10" db="EMBL/GenBank/DDBJ databases">
        <authorList>
            <person name="Varghese N."/>
        </authorList>
    </citation>
    <scope>NUCLEOTIDE SEQUENCE [LARGE SCALE GENOMIC DNA]</scope>
    <source>
        <strain evidence="4">DSM 45096 / BCRC 16803 / CGMCC 4.1857 / CIP 109030 / JCM 12277 / KCTC 19219 / NBRC 100920 / 33214</strain>
    </source>
</reference>
<evidence type="ECO:0000256" key="2">
    <source>
        <dbReference type="SAM" id="Phobius"/>
    </source>
</evidence>
<dbReference type="EMBL" id="FOAZ01000002">
    <property type="protein sequence ID" value="SEK44845.1"/>
    <property type="molecule type" value="Genomic_DNA"/>
</dbReference>